<dbReference type="Proteomes" id="UP000051952">
    <property type="component" value="Unassembled WGS sequence"/>
</dbReference>
<sequence>MRIKEYFISDLWNDPLTATSRTVEKLGHIDFGMVIPPFRAFVYCSIFPFLALPIGCLHLYGYYRCLKTTVGPKLYRGKKYQDDKIYYGVQRRAFDERLRKLTEHFVESPTEIQHALEITRGVRNQFVDDPTKPGQAYFVVEQKVFRLDAMFTVENWGYAMISDVVRFLAPAAMALFFRVPTQRMFVDVKLWWQGRLHWRQMRHPVLNFFTTFQDYSVATRRVVVAQAKTPAKPRSPWS</sequence>
<keyword evidence="1" id="KW-1133">Transmembrane helix</keyword>
<gene>
    <name evidence="2" type="ORF">BSAL_43480</name>
</gene>
<keyword evidence="1 2" id="KW-0812">Transmembrane</keyword>
<keyword evidence="1" id="KW-0472">Membrane</keyword>
<name>A0A0S4JY76_BODSA</name>
<reference evidence="3" key="1">
    <citation type="submission" date="2015-09" db="EMBL/GenBank/DDBJ databases">
        <authorList>
            <consortium name="Pathogen Informatics"/>
        </authorList>
    </citation>
    <scope>NUCLEOTIDE SEQUENCE [LARGE SCALE GENOMIC DNA]</scope>
    <source>
        <strain evidence="3">Lake Konstanz</strain>
    </source>
</reference>
<dbReference type="AlphaFoldDB" id="A0A0S4JY76"/>
<dbReference type="VEuPathDB" id="TriTrypDB:BSAL_43480"/>
<keyword evidence="3" id="KW-1185">Reference proteome</keyword>
<accession>A0A0S4JY76</accession>
<dbReference type="OMA" id="HIDFGMV"/>
<evidence type="ECO:0000256" key="1">
    <source>
        <dbReference type="SAM" id="Phobius"/>
    </source>
</evidence>
<dbReference type="OrthoDB" id="269884at2759"/>
<organism evidence="2 3">
    <name type="scientific">Bodo saltans</name>
    <name type="common">Flagellated protozoan</name>
    <dbReference type="NCBI Taxonomy" id="75058"/>
    <lineage>
        <taxon>Eukaryota</taxon>
        <taxon>Discoba</taxon>
        <taxon>Euglenozoa</taxon>
        <taxon>Kinetoplastea</taxon>
        <taxon>Metakinetoplastina</taxon>
        <taxon>Eubodonida</taxon>
        <taxon>Bodonidae</taxon>
        <taxon>Bodo</taxon>
    </lineage>
</organism>
<evidence type="ECO:0000313" key="2">
    <source>
        <dbReference type="EMBL" id="CUG93557.1"/>
    </source>
</evidence>
<evidence type="ECO:0000313" key="3">
    <source>
        <dbReference type="Proteomes" id="UP000051952"/>
    </source>
</evidence>
<feature type="transmembrane region" description="Helical" evidence="1">
    <location>
        <begin position="40"/>
        <end position="63"/>
    </location>
</feature>
<proteinExistence type="predicted"/>
<dbReference type="EMBL" id="CYKH01002161">
    <property type="protein sequence ID" value="CUG93557.1"/>
    <property type="molecule type" value="Genomic_DNA"/>
</dbReference>
<protein>
    <submittedName>
        <fullName evidence="2">Transmembrane protein, putative</fullName>
    </submittedName>
</protein>